<protein>
    <recommendedName>
        <fullName evidence="6">NR LBD domain-containing protein</fullName>
    </recommendedName>
</protein>
<evidence type="ECO:0000313" key="4">
    <source>
        <dbReference type="EMBL" id="OTF73371.1"/>
    </source>
</evidence>
<keyword evidence="5" id="KW-1185">Reference proteome</keyword>
<keyword evidence="3" id="KW-0675">Receptor</keyword>
<sequence length="118" mass="13949">MPIIRQLSLTNDELYLPELYLIQELTSACLLLKNPYKRIQYSTLFTKNPKYPSHMPHDCSVVEFFIHRLIRMSKRLHSFADLILGDQIDLIKHNIIDMLVLRSVLLYDPDRDAYCLLD</sequence>
<gene>
    <name evidence="4" type="ORF">BLA29_013783</name>
</gene>
<evidence type="ECO:0000256" key="1">
    <source>
        <dbReference type="ARBA" id="ARBA00023015"/>
    </source>
</evidence>
<comment type="caution">
    <text evidence="4">The sequence shown here is derived from an EMBL/GenBank/DDBJ whole genome shotgun (WGS) entry which is preliminary data.</text>
</comment>
<proteinExistence type="predicted"/>
<evidence type="ECO:0000256" key="2">
    <source>
        <dbReference type="ARBA" id="ARBA00023163"/>
    </source>
</evidence>
<dbReference type="InterPro" id="IPR035500">
    <property type="entry name" value="NHR-like_dom_sf"/>
</dbReference>
<name>A0A1Y3AY01_EURMA</name>
<dbReference type="AlphaFoldDB" id="A0A1Y3AY01"/>
<dbReference type="SUPFAM" id="SSF48508">
    <property type="entry name" value="Nuclear receptor ligand-binding domain"/>
    <property type="match status" value="1"/>
</dbReference>
<organism evidence="4 5">
    <name type="scientific">Euroglyphus maynei</name>
    <name type="common">Mayne's house dust mite</name>
    <dbReference type="NCBI Taxonomy" id="6958"/>
    <lineage>
        <taxon>Eukaryota</taxon>
        <taxon>Metazoa</taxon>
        <taxon>Ecdysozoa</taxon>
        <taxon>Arthropoda</taxon>
        <taxon>Chelicerata</taxon>
        <taxon>Arachnida</taxon>
        <taxon>Acari</taxon>
        <taxon>Acariformes</taxon>
        <taxon>Sarcoptiformes</taxon>
        <taxon>Astigmata</taxon>
        <taxon>Psoroptidia</taxon>
        <taxon>Analgoidea</taxon>
        <taxon>Pyroglyphidae</taxon>
        <taxon>Pyroglyphinae</taxon>
        <taxon>Euroglyphus</taxon>
    </lineage>
</organism>
<accession>A0A1Y3AY01</accession>
<evidence type="ECO:0000313" key="5">
    <source>
        <dbReference type="Proteomes" id="UP000194236"/>
    </source>
</evidence>
<feature type="non-terminal residue" evidence="4">
    <location>
        <position position="118"/>
    </location>
</feature>
<evidence type="ECO:0000256" key="3">
    <source>
        <dbReference type="ARBA" id="ARBA00023170"/>
    </source>
</evidence>
<dbReference type="OrthoDB" id="6516195at2759"/>
<dbReference type="Proteomes" id="UP000194236">
    <property type="component" value="Unassembled WGS sequence"/>
</dbReference>
<evidence type="ECO:0008006" key="6">
    <source>
        <dbReference type="Google" id="ProtNLM"/>
    </source>
</evidence>
<dbReference type="Gene3D" id="1.10.565.10">
    <property type="entry name" value="Retinoid X Receptor"/>
    <property type="match status" value="1"/>
</dbReference>
<keyword evidence="2" id="KW-0804">Transcription</keyword>
<keyword evidence="1" id="KW-0805">Transcription regulation</keyword>
<reference evidence="4 5" key="1">
    <citation type="submission" date="2017-03" db="EMBL/GenBank/DDBJ databases">
        <title>Genome Survey of Euroglyphus maynei.</title>
        <authorList>
            <person name="Arlian L.G."/>
            <person name="Morgan M.S."/>
            <person name="Rider S.D."/>
        </authorList>
    </citation>
    <scope>NUCLEOTIDE SEQUENCE [LARGE SCALE GENOMIC DNA]</scope>
    <source>
        <strain evidence="4">Arlian Lab</strain>
        <tissue evidence="4">Whole body</tissue>
    </source>
</reference>
<dbReference type="EMBL" id="MUJZ01051980">
    <property type="protein sequence ID" value="OTF73371.1"/>
    <property type="molecule type" value="Genomic_DNA"/>
</dbReference>